<evidence type="ECO:0000256" key="16">
    <source>
        <dbReference type="ARBA" id="ARBA00059221"/>
    </source>
</evidence>
<keyword evidence="10" id="KW-1064">Adaptive immunity</keyword>
<keyword evidence="8" id="KW-0391">Immunity</keyword>
<dbReference type="GO" id="GO:0042289">
    <property type="term" value="F:MHC class II protein binding"/>
    <property type="evidence" value="ECO:0007669"/>
    <property type="project" value="TreeGrafter"/>
</dbReference>
<keyword evidence="14" id="KW-0393">Immunoglobulin domain</keyword>
<evidence type="ECO:0000313" key="21">
    <source>
        <dbReference type="Ensembl" id="ENSAPLP00020004358.1"/>
    </source>
</evidence>
<dbReference type="InterPro" id="IPR007110">
    <property type="entry name" value="Ig-like_dom"/>
</dbReference>
<evidence type="ECO:0000256" key="7">
    <source>
        <dbReference type="ARBA" id="ARBA00022737"/>
    </source>
</evidence>
<dbReference type="FunFam" id="2.60.40.10:FF:002440">
    <property type="entry name" value="Lymphocyte activation gene 3 protein"/>
    <property type="match status" value="1"/>
</dbReference>
<keyword evidence="13" id="KW-0325">Glycoprotein</keyword>
<evidence type="ECO:0000256" key="11">
    <source>
        <dbReference type="ARBA" id="ARBA00023136"/>
    </source>
</evidence>
<evidence type="ECO:0000256" key="1">
    <source>
        <dbReference type="ARBA" id="ARBA00004251"/>
    </source>
</evidence>
<dbReference type="InterPro" id="IPR013783">
    <property type="entry name" value="Ig-like_fold"/>
</dbReference>
<comment type="function">
    <text evidence="16">Lymphocyte activation gene 3 protein: Inhibitory receptor on antigen activated T-cells. Delivers inhibitory signals upon binding to ligands, such as FGL1. FGL1 constitutes a major ligand of LAG3 and is responsible for LAG3 T-cell inhibitory function. Following TCR engagement, LAG3 associates with CD3-TCR in the immunological synapse and directly inhibits T-cell activation. May inhibit antigen-specific T-cell activation in synergy with PDCD1/PD-1, possibly by acting as a coreceptor for PDCD1/PD-1. Negatively regulates the proliferation, activation, effector function and homeostasis of both CD8(+) and CD4(+) T-cells. Also mediates immune tolerance: constitutively expressed on a subset of regulatory T-cells (Tregs) and contributes to their suppressive function. Also acts as a negative regulator of plasmacytoid dendritic cell (pDCs) activation. Binds MHC class II (MHC-II); the precise role of MHC-II-binding is however unclear.</text>
</comment>
<keyword evidence="12" id="KW-1015">Disulfide bond</keyword>
<dbReference type="Pfam" id="PF13895">
    <property type="entry name" value="Ig_2"/>
    <property type="match status" value="1"/>
</dbReference>
<keyword evidence="3" id="KW-1003">Cell membrane</keyword>
<dbReference type="SMART" id="SM00409">
    <property type="entry name" value="IG"/>
    <property type="match status" value="3"/>
</dbReference>
<evidence type="ECO:0000259" key="20">
    <source>
        <dbReference type="PROSITE" id="PS50835"/>
    </source>
</evidence>
<dbReference type="GO" id="GO:0002250">
    <property type="term" value="P:adaptive immune response"/>
    <property type="evidence" value="ECO:0007669"/>
    <property type="project" value="UniProtKB-KW"/>
</dbReference>
<evidence type="ECO:0000256" key="14">
    <source>
        <dbReference type="ARBA" id="ARBA00023319"/>
    </source>
</evidence>
<proteinExistence type="inferred from homology"/>
<reference evidence="21" key="1">
    <citation type="submission" date="2019-08" db="EMBL/GenBank/DDBJ databases">
        <title>Three high-quality genomes provides insights into domestication of ducks.</title>
        <authorList>
            <person name="Hou Z.C."/>
            <person name="Zhu F."/>
            <person name="Yin Z.T."/>
            <person name="Zhang F."/>
        </authorList>
    </citation>
    <scope>NUCLEOTIDE SEQUENCE [LARGE SCALE GENOMIC DNA]</scope>
</reference>
<dbReference type="GO" id="GO:0009897">
    <property type="term" value="C:external side of plasma membrane"/>
    <property type="evidence" value="ECO:0007669"/>
    <property type="project" value="TreeGrafter"/>
</dbReference>
<dbReference type="AlphaFoldDB" id="A0A8B9R169"/>
<keyword evidence="11" id="KW-0472">Membrane</keyword>
<dbReference type="GO" id="GO:0042110">
    <property type="term" value="P:T cell activation"/>
    <property type="evidence" value="ECO:0007669"/>
    <property type="project" value="TreeGrafter"/>
</dbReference>
<dbReference type="GO" id="GO:0035723">
    <property type="term" value="P:interleukin-15-mediated signaling pathway"/>
    <property type="evidence" value="ECO:0007669"/>
    <property type="project" value="TreeGrafter"/>
</dbReference>
<evidence type="ECO:0000313" key="22">
    <source>
        <dbReference type="Proteomes" id="UP000694400"/>
    </source>
</evidence>
<reference evidence="21" key="3">
    <citation type="submission" date="2025-09" db="UniProtKB">
        <authorList>
            <consortium name="Ensembl"/>
        </authorList>
    </citation>
    <scope>IDENTIFICATION</scope>
</reference>
<keyword evidence="7" id="KW-0677">Repeat</keyword>
<protein>
    <recommendedName>
        <fullName evidence="19">Lymphocyte activation gene 3 protein</fullName>
    </recommendedName>
</protein>
<dbReference type="Ensembl" id="ENSAPLT00020004694.1">
    <property type="protein sequence ID" value="ENSAPLP00020004358.1"/>
    <property type="gene ID" value="ENSAPLG00020003198.1"/>
</dbReference>
<evidence type="ECO:0000256" key="8">
    <source>
        <dbReference type="ARBA" id="ARBA00022859"/>
    </source>
</evidence>
<evidence type="ECO:0000256" key="18">
    <source>
        <dbReference type="ARBA" id="ARBA00065545"/>
    </source>
</evidence>
<dbReference type="GO" id="GO:0070374">
    <property type="term" value="P:positive regulation of ERK1 and ERK2 cascade"/>
    <property type="evidence" value="ECO:0007669"/>
    <property type="project" value="TreeGrafter"/>
</dbReference>
<evidence type="ECO:0000256" key="17">
    <source>
        <dbReference type="ARBA" id="ARBA00061264"/>
    </source>
</evidence>
<keyword evidence="5" id="KW-0812">Transmembrane</keyword>
<reference evidence="21" key="2">
    <citation type="submission" date="2025-08" db="UniProtKB">
        <authorList>
            <consortium name="Ensembl"/>
        </authorList>
    </citation>
    <scope>IDENTIFICATION</scope>
</reference>
<dbReference type="InterPro" id="IPR003599">
    <property type="entry name" value="Ig_sub"/>
</dbReference>
<dbReference type="Pfam" id="PF07686">
    <property type="entry name" value="V-set"/>
    <property type="match status" value="1"/>
</dbReference>
<evidence type="ECO:0000256" key="13">
    <source>
        <dbReference type="ARBA" id="ARBA00023180"/>
    </source>
</evidence>
<evidence type="ECO:0000256" key="4">
    <source>
        <dbReference type="ARBA" id="ARBA00022525"/>
    </source>
</evidence>
<evidence type="ECO:0000256" key="2">
    <source>
        <dbReference type="ARBA" id="ARBA00004613"/>
    </source>
</evidence>
<dbReference type="SUPFAM" id="SSF48726">
    <property type="entry name" value="Immunoglobulin"/>
    <property type="match status" value="3"/>
</dbReference>
<keyword evidence="6" id="KW-0732">Signal</keyword>
<keyword evidence="4" id="KW-0964">Secreted</keyword>
<dbReference type="Proteomes" id="UP000694400">
    <property type="component" value="Chromosome 1"/>
</dbReference>
<dbReference type="GO" id="GO:0005576">
    <property type="term" value="C:extracellular region"/>
    <property type="evidence" value="ECO:0007669"/>
    <property type="project" value="UniProtKB-SubCell"/>
</dbReference>
<dbReference type="InterPro" id="IPR013106">
    <property type="entry name" value="Ig_V-set"/>
</dbReference>
<comment type="subcellular location">
    <subcellularLocation>
        <location evidence="1">Cell membrane</location>
        <topology evidence="1">Single-pass type I membrane protein</topology>
    </subcellularLocation>
    <subcellularLocation>
        <location evidence="2">Secreted</location>
    </subcellularLocation>
</comment>
<dbReference type="PANTHER" id="PTHR11422:SF12">
    <property type="entry name" value="MICROFIBRIL-ASSOCIATED GLYCOPROTEIN 3"/>
    <property type="match status" value="1"/>
</dbReference>
<keyword evidence="9" id="KW-1133">Transmembrane helix</keyword>
<accession>A0A8B9R169</accession>
<evidence type="ECO:0000256" key="12">
    <source>
        <dbReference type="ARBA" id="ARBA00023157"/>
    </source>
</evidence>
<evidence type="ECO:0000256" key="6">
    <source>
        <dbReference type="ARBA" id="ARBA00022729"/>
    </source>
</evidence>
<feature type="domain" description="Ig-like" evidence="20">
    <location>
        <begin position="146"/>
        <end position="227"/>
    </location>
</feature>
<evidence type="ECO:0000256" key="9">
    <source>
        <dbReference type="ARBA" id="ARBA00022989"/>
    </source>
</evidence>
<name>A0A8B9R169_ANAPL</name>
<evidence type="ECO:0000256" key="3">
    <source>
        <dbReference type="ARBA" id="ARBA00022475"/>
    </source>
</evidence>
<sequence length="450" mass="48297">MSPPAPCLPPFAQTSCLVTAGSILPGAAAGEQKVWAREGSSAVLPCYLSPRKQGRIWKQPSDWTSVLWKRHGGSTHQEPHVVLEVEYTGLRKTALPMRPRVSVQDSALRSGNFSLRIDPVRSGDAGLYEAQVAYSTEVQSCQVELGIVTVTLSPPGPVVEGEPLLMSCNSSHRARLVETCWFHNGRPVPTTKDFYSLHGALSILQPSVSDSGSWHCQLRYSDNVVVSATHDLQILGKLSLNVATPASPGCFLWCGHWPTPAASASFSFSAVTPSIPGPISEGSHLLLTCGVTHLQGHERFQWKLLSSAPTNKKGAMFTSHNLKDHRSQTGRTLDIPQVSQKDVGIWECSVYGPEGRLGAVEYGLQITGTISCTSVTNPFFSPCSTALSFLLSVSPHPSPLRLLISHLSVILSHLSVPPAAPSSSLHPFPVCLSLCSPSLAPVKNQPFPPS</sequence>
<dbReference type="Gene3D" id="2.60.40.10">
    <property type="entry name" value="Immunoglobulins"/>
    <property type="match status" value="3"/>
</dbReference>
<organism evidence="21 22">
    <name type="scientific">Anas platyrhynchos</name>
    <name type="common">Mallard</name>
    <name type="synonym">Anas boschas</name>
    <dbReference type="NCBI Taxonomy" id="8839"/>
    <lineage>
        <taxon>Eukaryota</taxon>
        <taxon>Metazoa</taxon>
        <taxon>Chordata</taxon>
        <taxon>Craniata</taxon>
        <taxon>Vertebrata</taxon>
        <taxon>Euteleostomi</taxon>
        <taxon>Archelosauria</taxon>
        <taxon>Archosauria</taxon>
        <taxon>Dinosauria</taxon>
        <taxon>Saurischia</taxon>
        <taxon>Theropoda</taxon>
        <taxon>Coelurosauria</taxon>
        <taxon>Aves</taxon>
        <taxon>Neognathae</taxon>
        <taxon>Galloanserae</taxon>
        <taxon>Anseriformes</taxon>
        <taxon>Anatidae</taxon>
        <taxon>Anatinae</taxon>
        <taxon>Anas</taxon>
    </lineage>
</organism>
<dbReference type="InterPro" id="IPR036179">
    <property type="entry name" value="Ig-like_dom_sf"/>
</dbReference>
<comment type="function">
    <text evidence="15">May function as a ligand for MHC class II (MHC-II) on antigen-presenting cells (APC), promoting APC activation/maturation and driving Th1 immune response.</text>
</comment>
<evidence type="ECO:0000256" key="19">
    <source>
        <dbReference type="ARBA" id="ARBA00067553"/>
    </source>
</evidence>
<dbReference type="PROSITE" id="PS50835">
    <property type="entry name" value="IG_LIKE"/>
    <property type="match status" value="3"/>
</dbReference>
<feature type="domain" description="Ig-like" evidence="20">
    <location>
        <begin position="25"/>
        <end position="144"/>
    </location>
</feature>
<dbReference type="PANTHER" id="PTHR11422">
    <property type="entry name" value="T-CELL SURFACE GLYCOPROTEIN CD4"/>
    <property type="match status" value="1"/>
</dbReference>
<dbReference type="GO" id="GO:0045121">
    <property type="term" value="C:membrane raft"/>
    <property type="evidence" value="ECO:0007669"/>
    <property type="project" value="TreeGrafter"/>
</dbReference>
<evidence type="ECO:0000256" key="15">
    <source>
        <dbReference type="ARBA" id="ARBA00057112"/>
    </source>
</evidence>
<evidence type="ECO:0000256" key="10">
    <source>
        <dbReference type="ARBA" id="ARBA00023130"/>
    </source>
</evidence>
<feature type="domain" description="Ig-like" evidence="20">
    <location>
        <begin position="260"/>
        <end position="350"/>
    </location>
</feature>
<evidence type="ECO:0000256" key="5">
    <source>
        <dbReference type="ARBA" id="ARBA00022692"/>
    </source>
</evidence>
<dbReference type="GO" id="GO:1990782">
    <property type="term" value="F:protein tyrosine kinase binding"/>
    <property type="evidence" value="ECO:0007669"/>
    <property type="project" value="TreeGrafter"/>
</dbReference>
<comment type="similarity">
    <text evidence="17">Belongs to the LAG3 family.</text>
</comment>
<comment type="subunit">
    <text evidence="18">Interacts with MHC class II (MHC-II); selectively recognizes stable complexes of peptide and MHC-II. Interacts with FGL1 (via the Fibrinogen C-terminal domain).</text>
</comment>